<accession>A0A0N9SJH5</accession>
<evidence type="ECO:0000313" key="2">
    <source>
        <dbReference type="EMBL" id="ALH46275.1"/>
    </source>
</evidence>
<gene>
    <name evidence="2" type="ORF">POR1_70</name>
</gene>
<feature type="region of interest" description="Disordered" evidence="1">
    <location>
        <begin position="77"/>
        <end position="97"/>
    </location>
</feature>
<feature type="region of interest" description="Disordered" evidence="1">
    <location>
        <begin position="189"/>
        <end position="210"/>
    </location>
</feature>
<keyword evidence="3" id="KW-1185">Reference proteome</keyword>
<evidence type="ECO:0000313" key="3">
    <source>
        <dbReference type="Proteomes" id="UP000225954"/>
    </source>
</evidence>
<evidence type="ECO:0000256" key="1">
    <source>
        <dbReference type="SAM" id="MobiDB-lite"/>
    </source>
</evidence>
<name>A0A0N9SJH5_9CAUD</name>
<protein>
    <recommendedName>
        <fullName evidence="4">Glycoside hydrolase family 5 domain-containing protein</fullName>
    </recommendedName>
</protein>
<sequence length="873" mass="95404">MPVNVTTPEDLQAVERVAKDAKTAAEEALSVAKSNADRISLIELEFDKLALAVAKATDAMSQAADRISLLETKVAQLQQGGGTTNPDPEPGIELPSTPDTDTVYQIVDYTGGDFVHGISVKGNSVMLRRSSAVKAGLKLRFKNSAGSVIVGIADQVVSGATVAVVTVGALTLTESLGAPGSVTLYGMETTNPTPTPTPEPTPTPTPTPTPSVYKYIPTGVNGHEGRSTYPAETMEARIKLLAANNLRHYRNDFDPAKLDNTAWMNKLIDLCVSNGVDLQPMIYPTTDANAYKYAKAYGNRVKVWEIGNEINLLGKTEAAKRIPAMVETYKAMKRASDEMGYGLKFAVNLASCNTANANGTCYNDPLGDSWFLDQVRAAGLLFDIVTFHHYARKGEVGYWTNMYLGEMVGLSKKYGSKIRLNEMNAAEIYDGKNGTEQECADSLEQYFSILNSDAYRPYVEQITVYELVDEPNMTGVERFFGIRQDLNTPKPVWHTVVKYATTLLTAGTFVPRAKGRVCINVGLGAGNDAAIPGIEGTSYTMAKNSELDRMKSYGIKIARVGYLEGRVFPKADAVDYWQGNDVTKPTWGRVMTLDHLWRLGEYATDNGLELMLDNHTYGYFPSNGASNRALLGSAGNTVDMWVERVYKLLTLLKSNAKAWKSIKRFDVINEPYMAEHTAAFLAGAYQKLLDRCAPLTGTDVVFVFEGPQYSSMSQWATLVGDAFDNLKHPNGKAYIEFSAHGYPDRGRDGYFDENKDGVINALDELLASGNSWDTLHITLAGGFVNWLKAKGYNGNVGETIAPGNLTDKMLPAWQRLMRYLLDNGVDVFVFGMADGMSLTSEHNIETTFEKSGGVLDNTNTLNTVKGLAQEYNA</sequence>
<organism evidence="2 3">
    <name type="scientific">Pseudomonas phage POR1</name>
    <dbReference type="NCBI Taxonomy" id="1718594"/>
    <lineage>
        <taxon>Viruses</taxon>
        <taxon>Duplodnaviria</taxon>
        <taxon>Heunggongvirae</taxon>
        <taxon>Uroviricota</taxon>
        <taxon>Caudoviricetes</taxon>
        <taxon>Porunavirus</taxon>
        <taxon>Porunavirus POR1</taxon>
    </lineage>
</organism>
<proteinExistence type="predicted"/>
<dbReference type="EMBL" id="KT716399">
    <property type="protein sequence ID" value="ALH46275.1"/>
    <property type="molecule type" value="Genomic_DNA"/>
</dbReference>
<feature type="compositionally biased region" description="Pro residues" evidence="1">
    <location>
        <begin position="193"/>
        <end position="209"/>
    </location>
</feature>
<dbReference type="Gene3D" id="3.20.20.80">
    <property type="entry name" value="Glycosidases"/>
    <property type="match status" value="2"/>
</dbReference>
<evidence type="ECO:0008006" key="4">
    <source>
        <dbReference type="Google" id="ProtNLM"/>
    </source>
</evidence>
<dbReference type="SUPFAM" id="SSF51445">
    <property type="entry name" value="(Trans)glycosidases"/>
    <property type="match status" value="2"/>
</dbReference>
<dbReference type="Proteomes" id="UP000225954">
    <property type="component" value="Segment"/>
</dbReference>
<reference evidence="2 3" key="1">
    <citation type="journal article" date="2016" name="Genome Announc.">
        <title>Genome Sequences of Pseudomonas oryzihabitans Phage POR1 and Pseudomonas aeruginosa Phage PAE1.</title>
        <authorList>
            <person name="Dyson Z.A."/>
            <person name="Seviour R.J."/>
            <person name="Tucci J."/>
            <person name="Petrovski S."/>
        </authorList>
    </citation>
    <scope>NUCLEOTIDE SEQUENCE [LARGE SCALE GENOMIC DNA]</scope>
</reference>
<dbReference type="InterPro" id="IPR017853">
    <property type="entry name" value="GH"/>
</dbReference>